<feature type="domain" description="AP2/ERF" evidence="10">
    <location>
        <begin position="155"/>
        <end position="213"/>
    </location>
</feature>
<reference evidence="11" key="1">
    <citation type="submission" date="2022-12" db="EMBL/GenBank/DDBJ databases">
        <title>Draft genome assemblies for two species of Escallonia (Escalloniales).</title>
        <authorList>
            <person name="Chanderbali A."/>
            <person name="Dervinis C."/>
            <person name="Anghel I."/>
            <person name="Soltis D."/>
            <person name="Soltis P."/>
            <person name="Zapata F."/>
        </authorList>
    </citation>
    <scope>NUCLEOTIDE SEQUENCE</scope>
    <source>
        <strain evidence="11">UCBG64.0493</strain>
        <tissue evidence="11">Leaf</tissue>
    </source>
</reference>
<dbReference type="GO" id="GO:0006952">
    <property type="term" value="P:defense response"/>
    <property type="evidence" value="ECO:0007669"/>
    <property type="project" value="UniProtKB-KW"/>
</dbReference>
<dbReference type="InterPro" id="IPR044808">
    <property type="entry name" value="ERF_plant"/>
</dbReference>
<comment type="caution">
    <text evidence="11">The sequence shown here is derived from an EMBL/GenBank/DDBJ whole genome shotgun (WGS) entry which is preliminary data.</text>
</comment>
<dbReference type="FunFam" id="3.30.730.10:FF:000001">
    <property type="entry name" value="Ethylene-responsive transcription factor 2"/>
    <property type="match status" value="1"/>
</dbReference>
<dbReference type="InterPro" id="IPR001471">
    <property type="entry name" value="AP2/ERF_dom"/>
</dbReference>
<evidence type="ECO:0000313" key="11">
    <source>
        <dbReference type="EMBL" id="KAK3014404.1"/>
    </source>
</evidence>
<dbReference type="GO" id="GO:0009873">
    <property type="term" value="P:ethylene-activated signaling pathway"/>
    <property type="evidence" value="ECO:0007669"/>
    <property type="project" value="UniProtKB-KW"/>
</dbReference>
<dbReference type="Pfam" id="PF00847">
    <property type="entry name" value="AP2"/>
    <property type="match status" value="1"/>
</dbReference>
<dbReference type="GO" id="GO:0000976">
    <property type="term" value="F:transcription cis-regulatory region binding"/>
    <property type="evidence" value="ECO:0007669"/>
    <property type="project" value="UniProtKB-ARBA"/>
</dbReference>
<evidence type="ECO:0000256" key="1">
    <source>
        <dbReference type="ARBA" id="ARBA00004123"/>
    </source>
</evidence>
<dbReference type="PANTHER" id="PTHR31190:SF499">
    <property type="entry name" value="ETHYLENE-RESPONSIVE TRANSCRIPTION FACTOR ERF105"/>
    <property type="match status" value="1"/>
</dbReference>
<evidence type="ECO:0000256" key="6">
    <source>
        <dbReference type="ARBA" id="ARBA00023159"/>
    </source>
</evidence>
<keyword evidence="4" id="KW-0805">Transcription regulation</keyword>
<evidence type="ECO:0000256" key="5">
    <source>
        <dbReference type="ARBA" id="ARBA00023125"/>
    </source>
</evidence>
<feature type="compositionally biased region" description="Basic and acidic residues" evidence="9">
    <location>
        <begin position="245"/>
        <end position="254"/>
    </location>
</feature>
<dbReference type="InterPro" id="IPR036955">
    <property type="entry name" value="AP2/ERF_dom_sf"/>
</dbReference>
<evidence type="ECO:0000256" key="8">
    <source>
        <dbReference type="ARBA" id="ARBA00023242"/>
    </source>
</evidence>
<organism evidence="11 12">
    <name type="scientific">Escallonia herrerae</name>
    <dbReference type="NCBI Taxonomy" id="1293975"/>
    <lineage>
        <taxon>Eukaryota</taxon>
        <taxon>Viridiplantae</taxon>
        <taxon>Streptophyta</taxon>
        <taxon>Embryophyta</taxon>
        <taxon>Tracheophyta</taxon>
        <taxon>Spermatophyta</taxon>
        <taxon>Magnoliopsida</taxon>
        <taxon>eudicotyledons</taxon>
        <taxon>Gunneridae</taxon>
        <taxon>Pentapetalae</taxon>
        <taxon>asterids</taxon>
        <taxon>campanulids</taxon>
        <taxon>Escalloniales</taxon>
        <taxon>Escalloniaceae</taxon>
        <taxon>Escallonia</taxon>
    </lineage>
</organism>
<keyword evidence="5" id="KW-0238">DNA-binding</keyword>
<evidence type="ECO:0000256" key="4">
    <source>
        <dbReference type="ARBA" id="ARBA00023015"/>
    </source>
</evidence>
<dbReference type="PROSITE" id="PS51032">
    <property type="entry name" value="AP2_ERF"/>
    <property type="match status" value="1"/>
</dbReference>
<evidence type="ECO:0000256" key="3">
    <source>
        <dbReference type="ARBA" id="ARBA00022821"/>
    </source>
</evidence>
<dbReference type="SUPFAM" id="SSF54171">
    <property type="entry name" value="DNA-binding domain"/>
    <property type="match status" value="1"/>
</dbReference>
<dbReference type="AlphaFoldDB" id="A0AA88VVQ2"/>
<keyword evidence="7" id="KW-0804">Transcription</keyword>
<dbReference type="EMBL" id="JAVXUP010001223">
    <property type="protein sequence ID" value="KAK3014404.1"/>
    <property type="molecule type" value="Genomic_DNA"/>
</dbReference>
<dbReference type="SMART" id="SM00380">
    <property type="entry name" value="AP2"/>
    <property type="match status" value="1"/>
</dbReference>
<evidence type="ECO:0000313" key="12">
    <source>
        <dbReference type="Proteomes" id="UP001188597"/>
    </source>
</evidence>
<dbReference type="CDD" id="cd00018">
    <property type="entry name" value="AP2"/>
    <property type="match status" value="1"/>
</dbReference>
<feature type="region of interest" description="Disordered" evidence="9">
    <location>
        <begin position="245"/>
        <end position="269"/>
    </location>
</feature>
<dbReference type="GO" id="GO:0003700">
    <property type="term" value="F:DNA-binding transcription factor activity"/>
    <property type="evidence" value="ECO:0007669"/>
    <property type="project" value="InterPro"/>
</dbReference>
<keyword evidence="8" id="KW-0539">Nucleus</keyword>
<dbReference type="PANTHER" id="PTHR31190">
    <property type="entry name" value="DNA-BINDING DOMAIN"/>
    <property type="match status" value="1"/>
</dbReference>
<evidence type="ECO:0000256" key="2">
    <source>
        <dbReference type="ARBA" id="ARBA00022745"/>
    </source>
</evidence>
<dbReference type="Proteomes" id="UP001188597">
    <property type="component" value="Unassembled WGS sequence"/>
</dbReference>
<protein>
    <recommendedName>
        <fullName evidence="10">AP2/ERF domain-containing protein</fullName>
    </recommendedName>
</protein>
<evidence type="ECO:0000259" key="10">
    <source>
        <dbReference type="PROSITE" id="PS51032"/>
    </source>
</evidence>
<dbReference type="Gene3D" id="3.30.730.10">
    <property type="entry name" value="AP2/ERF domain"/>
    <property type="match status" value="1"/>
</dbReference>
<dbReference type="PRINTS" id="PR00367">
    <property type="entry name" value="ETHRSPELEMNT"/>
</dbReference>
<gene>
    <name evidence="11" type="ORF">RJ639_008832</name>
</gene>
<keyword evidence="12" id="KW-1185">Reference proteome</keyword>
<evidence type="ECO:0000256" key="7">
    <source>
        <dbReference type="ARBA" id="ARBA00023163"/>
    </source>
</evidence>
<dbReference type="GO" id="GO:0005634">
    <property type="term" value="C:nucleus"/>
    <property type="evidence" value="ECO:0007669"/>
    <property type="project" value="UniProtKB-SubCell"/>
</dbReference>
<evidence type="ECO:0000256" key="9">
    <source>
        <dbReference type="SAM" id="MobiDB-lite"/>
    </source>
</evidence>
<sequence length="299" mass="33000">MASTDEASALDFIKHHLLDEFCPGDGFFAELVNFTSISSDENFTNYIKQEVSGSQTDSSASETTGSSSTITVSDYITSSNEVNTADLFDFEQTQSDFFEFESKPQVFDLMQSSPRASDREPSLKVDLPPVKKFEGLDFGNPLKPSVTVNKEESKHYRGVRQRPWGKFAAEIRDPKRRGSRVWLGTYDTAIEAARAYDRAAFEMRGSKAILNFPLEAGRSCEANASVDGGRKRRREVVAVEQVEPKVAKKEKLPESDVSGSSADPECPLTPSSWTGVWDASLNGLFNVPLLSPLSQLTVI</sequence>
<keyword evidence="2" id="KW-0936">Ethylene signaling pathway</keyword>
<accession>A0AA88VVQ2</accession>
<name>A0AA88VVQ2_9ASTE</name>
<dbReference type="InterPro" id="IPR016177">
    <property type="entry name" value="DNA-bd_dom_sf"/>
</dbReference>
<comment type="subcellular location">
    <subcellularLocation>
        <location evidence="1">Nucleus</location>
    </subcellularLocation>
</comment>
<keyword evidence="3" id="KW-0611">Plant defense</keyword>
<proteinExistence type="predicted"/>
<keyword evidence="6" id="KW-0010">Activator</keyword>